<dbReference type="InterPro" id="IPR057336">
    <property type="entry name" value="GerAC_N"/>
</dbReference>
<dbReference type="Proteomes" id="UP000050482">
    <property type="component" value="Unassembled WGS sequence"/>
</dbReference>
<evidence type="ECO:0000256" key="9">
    <source>
        <dbReference type="SAM" id="MobiDB-lite"/>
    </source>
</evidence>
<name>A0A0P9CHP8_9BACL</name>
<dbReference type="Pfam" id="PF25198">
    <property type="entry name" value="Spore_GerAC_N"/>
    <property type="match status" value="1"/>
</dbReference>
<dbReference type="InterPro" id="IPR008844">
    <property type="entry name" value="Spore_GerAC-like"/>
</dbReference>
<organism evidence="12 13">
    <name type="scientific">Alicyclobacillus ferrooxydans</name>
    <dbReference type="NCBI Taxonomy" id="471514"/>
    <lineage>
        <taxon>Bacteria</taxon>
        <taxon>Bacillati</taxon>
        <taxon>Bacillota</taxon>
        <taxon>Bacilli</taxon>
        <taxon>Bacillales</taxon>
        <taxon>Alicyclobacillaceae</taxon>
        <taxon>Alicyclobacillus</taxon>
    </lineage>
</organism>
<dbReference type="STRING" id="471514.AN477_02400"/>
<gene>
    <name evidence="12" type="ORF">AN477_02400</name>
</gene>
<keyword evidence="6" id="KW-0564">Palmitate</keyword>
<comment type="similarity">
    <text evidence="2">Belongs to the GerABKC lipoprotein family.</text>
</comment>
<dbReference type="GO" id="GO:0009847">
    <property type="term" value="P:spore germination"/>
    <property type="evidence" value="ECO:0007669"/>
    <property type="project" value="InterPro"/>
</dbReference>
<feature type="region of interest" description="Disordered" evidence="9">
    <location>
        <begin position="370"/>
        <end position="389"/>
    </location>
</feature>
<evidence type="ECO:0000259" key="11">
    <source>
        <dbReference type="Pfam" id="PF25198"/>
    </source>
</evidence>
<dbReference type="PANTHER" id="PTHR35789:SF1">
    <property type="entry name" value="SPORE GERMINATION PROTEIN B3"/>
    <property type="match status" value="1"/>
</dbReference>
<keyword evidence="3" id="KW-0309">Germination</keyword>
<comment type="subcellular location">
    <subcellularLocation>
        <location evidence="1">Membrane</location>
        <topology evidence="1">Lipid-anchor</topology>
    </subcellularLocation>
</comment>
<keyword evidence="13" id="KW-1185">Reference proteome</keyword>
<protein>
    <submittedName>
        <fullName evidence="12">Uncharacterized protein</fullName>
    </submittedName>
</protein>
<evidence type="ECO:0000256" key="8">
    <source>
        <dbReference type="SAM" id="Coils"/>
    </source>
</evidence>
<keyword evidence="5" id="KW-0472">Membrane</keyword>
<evidence type="ECO:0000313" key="13">
    <source>
        <dbReference type="Proteomes" id="UP000050482"/>
    </source>
</evidence>
<dbReference type="NCBIfam" id="TIGR02887">
    <property type="entry name" value="spore_ger_x_C"/>
    <property type="match status" value="1"/>
</dbReference>
<evidence type="ECO:0000256" key="6">
    <source>
        <dbReference type="ARBA" id="ARBA00023139"/>
    </source>
</evidence>
<proteinExistence type="inferred from homology"/>
<keyword evidence="8" id="KW-0175">Coiled coil</keyword>
<feature type="coiled-coil region" evidence="8">
    <location>
        <begin position="274"/>
        <end position="307"/>
    </location>
</feature>
<dbReference type="GO" id="GO:0016020">
    <property type="term" value="C:membrane"/>
    <property type="evidence" value="ECO:0007669"/>
    <property type="project" value="UniProtKB-SubCell"/>
</dbReference>
<accession>A0A0P9CHP8</accession>
<reference evidence="12 13" key="1">
    <citation type="submission" date="2015-09" db="EMBL/GenBank/DDBJ databases">
        <title>Draft genome sequence of Alicyclobacillus ferrooxydans DSM 22381.</title>
        <authorList>
            <person name="Hemp J."/>
        </authorList>
    </citation>
    <scope>NUCLEOTIDE SEQUENCE [LARGE SCALE GENOMIC DNA]</scope>
    <source>
        <strain evidence="12 13">TC-34</strain>
    </source>
</reference>
<evidence type="ECO:0000256" key="3">
    <source>
        <dbReference type="ARBA" id="ARBA00022544"/>
    </source>
</evidence>
<dbReference type="EMBL" id="LJCO01000011">
    <property type="protein sequence ID" value="KPV45267.1"/>
    <property type="molecule type" value="Genomic_DNA"/>
</dbReference>
<dbReference type="PATRIC" id="fig|471514.4.peg.2820"/>
<feature type="domain" description="Spore germination protein N-terminal" evidence="11">
    <location>
        <begin position="17"/>
        <end position="186"/>
    </location>
</feature>
<dbReference type="InterPro" id="IPR038501">
    <property type="entry name" value="Spore_GerAC_C_sf"/>
</dbReference>
<evidence type="ECO:0000256" key="4">
    <source>
        <dbReference type="ARBA" id="ARBA00022729"/>
    </source>
</evidence>
<evidence type="ECO:0000256" key="2">
    <source>
        <dbReference type="ARBA" id="ARBA00007886"/>
    </source>
</evidence>
<dbReference type="AlphaFoldDB" id="A0A0P9CHP8"/>
<keyword evidence="7" id="KW-0449">Lipoprotein</keyword>
<evidence type="ECO:0000256" key="7">
    <source>
        <dbReference type="ARBA" id="ARBA00023288"/>
    </source>
</evidence>
<dbReference type="PANTHER" id="PTHR35789">
    <property type="entry name" value="SPORE GERMINATION PROTEIN B3"/>
    <property type="match status" value="1"/>
</dbReference>
<evidence type="ECO:0000259" key="10">
    <source>
        <dbReference type="Pfam" id="PF05504"/>
    </source>
</evidence>
<feature type="domain" description="Spore germination GerAC-like C-terminal" evidence="10">
    <location>
        <begin position="197"/>
        <end position="363"/>
    </location>
</feature>
<dbReference type="InterPro" id="IPR046953">
    <property type="entry name" value="Spore_GerAC-like_C"/>
</dbReference>
<sequence>MTLAMTLGLPGCTRDLAEVDSINLVLAFGVDEVANMVRVSAEIVLAQGAQGGAQQATGPQYMVADATGPTIEQAMNKLNTQVPRQLFLPHNTLVIFGKQYAEHGIERSFDYLDRDRNFRRNELILVTSGEARDLLKAPTTPEGINAMGLRQLVEQYSENSPVAMSQQLRVIREYMQASNAPIMTQLDLDSKNSPVVSGVGIFQGPQLVGSLNTEQSQGLFWMIGPTRDIVLNVPCQGKSGVDIGSTFRVLATKVKVSPIITGGKANIHVRLRGKAELERACPDLQLNVEAMNKMEQALNQEVELRMRETMKTLQDKGTDTAQFGTAMFQQHPRLWRRYSGEWDNLFQHATVTYDVKIHLLRTGLSATGPTVDYTRAQLPPKSGREAKVK</sequence>
<dbReference type="Pfam" id="PF05504">
    <property type="entry name" value="Spore_GerAC"/>
    <property type="match status" value="1"/>
</dbReference>
<comment type="caution">
    <text evidence="12">The sequence shown here is derived from an EMBL/GenBank/DDBJ whole genome shotgun (WGS) entry which is preliminary data.</text>
</comment>
<evidence type="ECO:0000256" key="5">
    <source>
        <dbReference type="ARBA" id="ARBA00023136"/>
    </source>
</evidence>
<evidence type="ECO:0000256" key="1">
    <source>
        <dbReference type="ARBA" id="ARBA00004635"/>
    </source>
</evidence>
<keyword evidence="4" id="KW-0732">Signal</keyword>
<evidence type="ECO:0000313" key="12">
    <source>
        <dbReference type="EMBL" id="KPV45267.1"/>
    </source>
</evidence>
<dbReference type="Gene3D" id="3.30.300.210">
    <property type="entry name" value="Nutrient germinant receptor protein C, domain 3"/>
    <property type="match status" value="1"/>
</dbReference>